<dbReference type="RefSeq" id="WP_160496964.1">
    <property type="nucleotide sequence ID" value="NZ_WUBI01000001.1"/>
</dbReference>
<dbReference type="GO" id="GO:0043958">
    <property type="term" value="F:acryloyl-CoA reductase (NADH) activity"/>
    <property type="evidence" value="ECO:0007669"/>
    <property type="project" value="UniProtKB-EC"/>
</dbReference>
<dbReference type="SUPFAM" id="SSF51735">
    <property type="entry name" value="NAD(P)-binding Rossmann-fold domains"/>
    <property type="match status" value="1"/>
</dbReference>
<dbReference type="InterPro" id="IPR013149">
    <property type="entry name" value="ADH-like_C"/>
</dbReference>
<dbReference type="InterPro" id="IPR014188">
    <property type="entry name" value="Acrylyl-CoA_reductase_AcuI"/>
</dbReference>
<gene>
    <name evidence="2" type="ORF">GRF59_07410</name>
</gene>
<dbReference type="InterPro" id="IPR013154">
    <property type="entry name" value="ADH-like_N"/>
</dbReference>
<evidence type="ECO:0000259" key="1">
    <source>
        <dbReference type="SMART" id="SM00829"/>
    </source>
</evidence>
<protein>
    <submittedName>
        <fullName evidence="2">Acryloyl-CoA reductase</fullName>
        <ecNumber evidence="2">1.3.1.95</ecNumber>
    </submittedName>
</protein>
<dbReference type="Gene3D" id="3.90.180.10">
    <property type="entry name" value="Medium-chain alcohol dehydrogenases, catalytic domain"/>
    <property type="match status" value="1"/>
</dbReference>
<name>A0A7X3IGD8_9BACL</name>
<dbReference type="SUPFAM" id="SSF50129">
    <property type="entry name" value="GroES-like"/>
    <property type="match status" value="1"/>
</dbReference>
<dbReference type="GO" id="GO:0043957">
    <property type="term" value="F:acryloyl-CoA reductase (NADPH) activity"/>
    <property type="evidence" value="ECO:0007669"/>
    <property type="project" value="TreeGrafter"/>
</dbReference>
<dbReference type="Pfam" id="PF08240">
    <property type="entry name" value="ADH_N"/>
    <property type="match status" value="1"/>
</dbReference>
<dbReference type="PANTHER" id="PTHR43677:SF1">
    <property type="entry name" value="ACRYLYL-COA REDUCTASE ACUI-RELATED"/>
    <property type="match status" value="1"/>
</dbReference>
<dbReference type="Gene3D" id="3.40.50.720">
    <property type="entry name" value="NAD(P)-binding Rossmann-like Domain"/>
    <property type="match status" value="1"/>
</dbReference>
<dbReference type="InterPro" id="IPR051397">
    <property type="entry name" value="Zn-ADH-like_protein"/>
</dbReference>
<evidence type="ECO:0000313" key="3">
    <source>
        <dbReference type="Proteomes" id="UP000460318"/>
    </source>
</evidence>
<dbReference type="NCBIfam" id="TIGR02823">
    <property type="entry name" value="oxido_YhdH"/>
    <property type="match status" value="1"/>
</dbReference>
<accession>A0A7X3IGD8</accession>
<dbReference type="PANTHER" id="PTHR43677">
    <property type="entry name" value="SHORT-CHAIN DEHYDROGENASE/REDUCTASE"/>
    <property type="match status" value="1"/>
</dbReference>
<dbReference type="SMART" id="SM00829">
    <property type="entry name" value="PKS_ER"/>
    <property type="match status" value="1"/>
</dbReference>
<keyword evidence="3" id="KW-1185">Reference proteome</keyword>
<dbReference type="Proteomes" id="UP000460318">
    <property type="component" value="Unassembled WGS sequence"/>
</dbReference>
<dbReference type="Pfam" id="PF00107">
    <property type="entry name" value="ADH_zinc_N"/>
    <property type="match status" value="1"/>
</dbReference>
<dbReference type="EC" id="1.3.1.95" evidence="2"/>
<keyword evidence="2" id="KW-0560">Oxidoreductase</keyword>
<sequence>MDTFQAFMIRQEGEELKGNVERLTLNDLPEGDVLVQVHFSGVNYKDGLASLPQGKVVPQYPMIPGIDLSGEVVHSEHPDFKVGDLVLCTGYGLGTSHFGGFSRYARLSGDWLVHLPEGLTLREAMGIGTAGFTAAMSVDRLLHCGVTPDMGPILVTGATGGVGSFAVDMLSRAGFQVTASTGKIDKQKAWLESLGASSIIGREEIADTAPGPISKQLWAGVIDPVGGPHLNSILKSIRYGGAVALSGLTGGTSFESTVHPFILRGVQLLGIDSVYCPKAWRNRIWSNLGGDWKPERALGVGIKECTLQELPQVLQSILQGHAVGRTIVRLE</sequence>
<proteinExistence type="predicted"/>
<dbReference type="AlphaFoldDB" id="A0A7X3IGD8"/>
<dbReference type="InterPro" id="IPR011032">
    <property type="entry name" value="GroES-like_sf"/>
</dbReference>
<comment type="caution">
    <text evidence="2">The sequence shown here is derived from an EMBL/GenBank/DDBJ whole genome shotgun (WGS) entry which is preliminary data.</text>
</comment>
<dbReference type="InterPro" id="IPR020843">
    <property type="entry name" value="ER"/>
</dbReference>
<dbReference type="EMBL" id="WUBI01000001">
    <property type="protein sequence ID" value="MWV43458.1"/>
    <property type="molecule type" value="Genomic_DNA"/>
</dbReference>
<evidence type="ECO:0000313" key="2">
    <source>
        <dbReference type="EMBL" id="MWV43458.1"/>
    </source>
</evidence>
<feature type="domain" description="Enoyl reductase (ER)" evidence="1">
    <location>
        <begin position="18"/>
        <end position="328"/>
    </location>
</feature>
<dbReference type="InterPro" id="IPR036291">
    <property type="entry name" value="NAD(P)-bd_dom_sf"/>
</dbReference>
<organism evidence="2 3">
    <name type="scientific">Paenibacillus dendrobii</name>
    <dbReference type="NCBI Taxonomy" id="2691084"/>
    <lineage>
        <taxon>Bacteria</taxon>
        <taxon>Bacillati</taxon>
        <taxon>Bacillota</taxon>
        <taxon>Bacilli</taxon>
        <taxon>Bacillales</taxon>
        <taxon>Paenibacillaceae</taxon>
        <taxon>Paenibacillus</taxon>
    </lineage>
</organism>
<reference evidence="2 3" key="1">
    <citation type="submission" date="2019-12" db="EMBL/GenBank/DDBJ databases">
        <title>Paenibacillus sp. nov., an endophytic bacterium isolated from the stem of Dendrobium.</title>
        <authorList>
            <person name="Zhao R."/>
        </authorList>
    </citation>
    <scope>NUCLEOTIDE SEQUENCE [LARGE SCALE GENOMIC DNA]</scope>
    <source>
        <strain evidence="2 3">HJL G12</strain>
    </source>
</reference>